<comment type="caution">
    <text evidence="2">The sequence shown here is derived from an EMBL/GenBank/DDBJ whole genome shotgun (WGS) entry which is preliminary data.</text>
</comment>
<evidence type="ECO:0000313" key="2">
    <source>
        <dbReference type="EMBL" id="KFN43500.1"/>
    </source>
</evidence>
<dbReference type="AlphaFoldDB" id="A0A091BGM7"/>
<keyword evidence="1" id="KW-0812">Transmembrane</keyword>
<gene>
    <name evidence="2" type="ORF">N789_09505</name>
</gene>
<sequence length="157" mass="17320">MTETDLRWQLRQLPRDIEPSHDLWPGIAERIAAPRRRATPPRWLSGLAIAASLALAVGLAWRVAPTPGTTATPTPDFRASLVKREAQAMTIEYESALRQFDGAPLPEALSADLHTLDHSAAQIRHAIASDPDAVYLLQQLRKTYSRRLALTQRAAIG</sequence>
<evidence type="ECO:0000256" key="1">
    <source>
        <dbReference type="SAM" id="Phobius"/>
    </source>
</evidence>
<organism evidence="2 3">
    <name type="scientific">Arenimonas oryziterrae DSM 21050 = YC6267</name>
    <dbReference type="NCBI Taxonomy" id="1121015"/>
    <lineage>
        <taxon>Bacteria</taxon>
        <taxon>Pseudomonadati</taxon>
        <taxon>Pseudomonadota</taxon>
        <taxon>Gammaproteobacteria</taxon>
        <taxon>Lysobacterales</taxon>
        <taxon>Lysobacteraceae</taxon>
        <taxon>Arenimonas</taxon>
    </lineage>
</organism>
<accession>A0A091BGM7</accession>
<dbReference type="STRING" id="1121015.GCA_000420545_00713"/>
<dbReference type="RefSeq" id="WP_022968365.1">
    <property type="nucleotide sequence ID" value="NZ_ATVD01000001.1"/>
</dbReference>
<feature type="transmembrane region" description="Helical" evidence="1">
    <location>
        <begin position="43"/>
        <end position="64"/>
    </location>
</feature>
<dbReference type="EMBL" id="AVCI01000005">
    <property type="protein sequence ID" value="KFN43500.1"/>
    <property type="molecule type" value="Genomic_DNA"/>
</dbReference>
<name>A0A091BGM7_9GAMM</name>
<keyword evidence="1" id="KW-0472">Membrane</keyword>
<proteinExistence type="predicted"/>
<reference evidence="2 3" key="1">
    <citation type="submission" date="2013-09" db="EMBL/GenBank/DDBJ databases">
        <title>Genome sequencing of Arenimonas oryziterrae.</title>
        <authorList>
            <person name="Chen F."/>
            <person name="Wang G."/>
        </authorList>
    </citation>
    <scope>NUCLEOTIDE SEQUENCE [LARGE SCALE GENOMIC DNA]</scope>
    <source>
        <strain evidence="2 3">YC6267</strain>
    </source>
</reference>
<dbReference type="eggNOG" id="ENOG5032SC5">
    <property type="taxonomic scope" value="Bacteria"/>
</dbReference>
<keyword evidence="3" id="KW-1185">Reference proteome</keyword>
<evidence type="ECO:0000313" key="3">
    <source>
        <dbReference type="Proteomes" id="UP000029385"/>
    </source>
</evidence>
<dbReference type="Proteomes" id="UP000029385">
    <property type="component" value="Unassembled WGS sequence"/>
</dbReference>
<dbReference type="PATRIC" id="fig|1121015.4.peg.1389"/>
<protein>
    <submittedName>
        <fullName evidence="2">Uncharacterized protein</fullName>
    </submittedName>
</protein>
<keyword evidence="1" id="KW-1133">Transmembrane helix</keyword>
<dbReference type="OrthoDB" id="5999392at2"/>